<gene>
    <name evidence="1" type="ORF">DWZ98_15505</name>
</gene>
<evidence type="ECO:0000313" key="2">
    <source>
        <dbReference type="Proteomes" id="UP000283325"/>
    </source>
</evidence>
<dbReference type="EMBL" id="QRPD01000019">
    <property type="protein sequence ID" value="RHL84316.1"/>
    <property type="molecule type" value="Genomic_DNA"/>
</dbReference>
<dbReference type="Proteomes" id="UP000283325">
    <property type="component" value="Unassembled WGS sequence"/>
</dbReference>
<comment type="caution">
    <text evidence="1">The sequence shown here is derived from an EMBL/GenBank/DDBJ whole genome shotgun (WGS) entry which is preliminary data.</text>
</comment>
<proteinExistence type="predicted"/>
<protein>
    <submittedName>
        <fullName evidence="1">Uncharacterized protein</fullName>
    </submittedName>
</protein>
<dbReference type="AlphaFoldDB" id="A0A415MT93"/>
<organism evidence="1 2">
    <name type="scientific">Dorea formicigenerans</name>
    <dbReference type="NCBI Taxonomy" id="39486"/>
    <lineage>
        <taxon>Bacteria</taxon>
        <taxon>Bacillati</taxon>
        <taxon>Bacillota</taxon>
        <taxon>Clostridia</taxon>
        <taxon>Lachnospirales</taxon>
        <taxon>Lachnospiraceae</taxon>
        <taxon>Dorea</taxon>
    </lineage>
</organism>
<evidence type="ECO:0000313" key="1">
    <source>
        <dbReference type="EMBL" id="RHL84316.1"/>
    </source>
</evidence>
<sequence length="135" mass="15742">MLKKTTLINIKRGKGPIKVLREGYGANKKLEKASKLLAQAQNRIWELLNGVEIELPNTIHEADMYDVFVSEVRVIDREESRVQVSFRLFGSDWSTIESSEAWKEIENLLKEQQKRHIRKQPLTLGDRLAKEYFES</sequence>
<accession>A0A415MT93</accession>
<reference evidence="1 2" key="1">
    <citation type="submission" date="2018-08" db="EMBL/GenBank/DDBJ databases">
        <title>A genome reference for cultivated species of the human gut microbiota.</title>
        <authorList>
            <person name="Zou Y."/>
            <person name="Xue W."/>
            <person name="Luo G."/>
        </authorList>
    </citation>
    <scope>NUCLEOTIDE SEQUENCE [LARGE SCALE GENOMIC DNA]</scope>
    <source>
        <strain evidence="1 2">AF36-1BH</strain>
    </source>
</reference>
<name>A0A415MT93_9FIRM</name>